<gene>
    <name evidence="2" type="ORF">H9868_03265</name>
</gene>
<feature type="non-terminal residue" evidence="2">
    <location>
        <position position="87"/>
    </location>
</feature>
<protein>
    <submittedName>
        <fullName evidence="2">Uncharacterized protein</fullName>
    </submittedName>
</protein>
<proteinExistence type="predicted"/>
<reference evidence="2" key="1">
    <citation type="journal article" date="2021" name="PeerJ">
        <title>Extensive microbial diversity within the chicken gut microbiome revealed by metagenomics and culture.</title>
        <authorList>
            <person name="Gilroy R."/>
            <person name="Ravi A."/>
            <person name="Getino M."/>
            <person name="Pursley I."/>
            <person name="Horton D.L."/>
            <person name="Alikhan N.F."/>
            <person name="Baker D."/>
            <person name="Gharbi K."/>
            <person name="Hall N."/>
            <person name="Watson M."/>
            <person name="Adriaenssens E.M."/>
            <person name="Foster-Nyarko E."/>
            <person name="Jarju S."/>
            <person name="Secka A."/>
            <person name="Antonio M."/>
            <person name="Oren A."/>
            <person name="Chaudhuri R.R."/>
            <person name="La Ragione R."/>
            <person name="Hildebrand F."/>
            <person name="Pallen M.J."/>
        </authorList>
    </citation>
    <scope>NUCLEOTIDE SEQUENCE</scope>
    <source>
        <strain evidence="2">ChiGjej6B6-1540</strain>
    </source>
</reference>
<evidence type="ECO:0000313" key="3">
    <source>
        <dbReference type="Proteomes" id="UP000824192"/>
    </source>
</evidence>
<reference evidence="2" key="2">
    <citation type="submission" date="2021-04" db="EMBL/GenBank/DDBJ databases">
        <authorList>
            <person name="Gilroy R."/>
        </authorList>
    </citation>
    <scope>NUCLEOTIDE SEQUENCE</scope>
    <source>
        <strain evidence="2">ChiGjej6B6-1540</strain>
    </source>
</reference>
<organism evidence="2 3">
    <name type="scientific">Candidatus Flavonifractor merdipullorum</name>
    <dbReference type="NCBI Taxonomy" id="2838590"/>
    <lineage>
        <taxon>Bacteria</taxon>
        <taxon>Bacillati</taxon>
        <taxon>Bacillota</taxon>
        <taxon>Clostridia</taxon>
        <taxon>Eubacteriales</taxon>
        <taxon>Oscillospiraceae</taxon>
        <taxon>Flavonifractor</taxon>
    </lineage>
</organism>
<evidence type="ECO:0000313" key="2">
    <source>
        <dbReference type="EMBL" id="HIW93540.1"/>
    </source>
</evidence>
<name>A0A9D1UP20_9FIRM</name>
<dbReference type="EMBL" id="DXGA01000072">
    <property type="protein sequence ID" value="HIW93540.1"/>
    <property type="molecule type" value="Genomic_DNA"/>
</dbReference>
<sequence length="87" mass="9736">MQDILRKQSGQCREDRQNTGKSPCKPGFVKQYYSEFHAKVQSYFLEIADLEGHTGKGGKNSGCFVEKYKSVRQKDTEKGALAISSSV</sequence>
<feature type="compositionally biased region" description="Basic and acidic residues" evidence="1">
    <location>
        <begin position="1"/>
        <end position="18"/>
    </location>
</feature>
<dbReference type="Proteomes" id="UP000824192">
    <property type="component" value="Unassembled WGS sequence"/>
</dbReference>
<evidence type="ECO:0000256" key="1">
    <source>
        <dbReference type="SAM" id="MobiDB-lite"/>
    </source>
</evidence>
<feature type="region of interest" description="Disordered" evidence="1">
    <location>
        <begin position="1"/>
        <end position="23"/>
    </location>
</feature>
<accession>A0A9D1UP20</accession>
<dbReference type="AlphaFoldDB" id="A0A9D1UP20"/>
<comment type="caution">
    <text evidence="2">The sequence shown here is derived from an EMBL/GenBank/DDBJ whole genome shotgun (WGS) entry which is preliminary data.</text>
</comment>